<feature type="chain" id="PRO_5010711307" evidence="1">
    <location>
        <begin position="23"/>
        <end position="76"/>
    </location>
</feature>
<dbReference type="Proteomes" id="UP000189681">
    <property type="component" value="Unassembled WGS sequence"/>
</dbReference>
<evidence type="ECO:0000313" key="3">
    <source>
        <dbReference type="Proteomes" id="UP000189681"/>
    </source>
</evidence>
<dbReference type="STRING" id="1004156.AYP45_11505"/>
<evidence type="ECO:0000256" key="1">
    <source>
        <dbReference type="SAM" id="SignalP"/>
    </source>
</evidence>
<dbReference type="SUPFAM" id="SSF48452">
    <property type="entry name" value="TPR-like"/>
    <property type="match status" value="1"/>
</dbReference>
<evidence type="ECO:0000313" key="2">
    <source>
        <dbReference type="EMBL" id="OOP56014.1"/>
    </source>
</evidence>
<proteinExistence type="predicted"/>
<gene>
    <name evidence="2" type="ORF">AYP45_11505</name>
</gene>
<dbReference type="Gene3D" id="1.25.40.10">
    <property type="entry name" value="Tetratricopeptide repeat domain"/>
    <property type="match status" value="1"/>
</dbReference>
<feature type="signal peptide" evidence="1">
    <location>
        <begin position="1"/>
        <end position="22"/>
    </location>
</feature>
<reference evidence="2 3" key="1">
    <citation type="journal article" date="2017" name="Water Res.">
        <title>Discovery and metagenomic analysis of an anammox bacterial enrichment related to Candidatus "Brocadia caroliniensis" in a full-scale glycerol-fed nitritation-denitritation separate centrate treatment process.</title>
        <authorList>
            <person name="Park H."/>
            <person name="Brotto A.C."/>
            <person name="van Loosdrecht M.C."/>
            <person name="Chandran K."/>
        </authorList>
    </citation>
    <scope>NUCLEOTIDE SEQUENCE [LARGE SCALE GENOMIC DNA]</scope>
    <source>
        <strain evidence="2">26THWARD</strain>
    </source>
</reference>
<dbReference type="PROSITE" id="PS50293">
    <property type="entry name" value="TPR_REGION"/>
    <property type="match status" value="1"/>
</dbReference>
<accession>A0A1V4ASA7</accession>
<protein>
    <submittedName>
        <fullName evidence="2">Uncharacterized protein</fullName>
    </submittedName>
</protein>
<name>A0A1V4ASA7_9BACT</name>
<organism evidence="2 3">
    <name type="scientific">Candidatus Brocadia carolinensis</name>
    <dbReference type="NCBI Taxonomy" id="1004156"/>
    <lineage>
        <taxon>Bacteria</taxon>
        <taxon>Pseudomonadati</taxon>
        <taxon>Planctomycetota</taxon>
        <taxon>Candidatus Brocadiia</taxon>
        <taxon>Candidatus Brocadiales</taxon>
        <taxon>Candidatus Brocadiaceae</taxon>
        <taxon>Candidatus Brocadia</taxon>
    </lineage>
</organism>
<dbReference type="EMBL" id="AYTS01000106">
    <property type="protein sequence ID" value="OOP56014.1"/>
    <property type="molecule type" value="Genomic_DNA"/>
</dbReference>
<dbReference type="Pfam" id="PF13414">
    <property type="entry name" value="TPR_11"/>
    <property type="match status" value="1"/>
</dbReference>
<dbReference type="AlphaFoldDB" id="A0A1V4ASA7"/>
<sequence>MKMWIFAMIMSLSFVPVSYCQAQDKDESLDAAIKSFLQAVEKNPKYAEAYYNLGILYGEKGLTDEAIAAYKKNNRD</sequence>
<dbReference type="InterPro" id="IPR011990">
    <property type="entry name" value="TPR-like_helical_dom_sf"/>
</dbReference>
<comment type="caution">
    <text evidence="2">The sequence shown here is derived from an EMBL/GenBank/DDBJ whole genome shotgun (WGS) entry which is preliminary data.</text>
</comment>
<keyword evidence="1" id="KW-0732">Signal</keyword>